<organism evidence="1">
    <name type="scientific">Lichtheimia ramosa</name>
    <dbReference type="NCBI Taxonomy" id="688394"/>
    <lineage>
        <taxon>Eukaryota</taxon>
        <taxon>Fungi</taxon>
        <taxon>Fungi incertae sedis</taxon>
        <taxon>Mucoromycota</taxon>
        <taxon>Mucoromycotina</taxon>
        <taxon>Mucoromycetes</taxon>
        <taxon>Mucorales</taxon>
        <taxon>Lichtheimiaceae</taxon>
        <taxon>Lichtheimia</taxon>
    </lineage>
</organism>
<dbReference type="EMBL" id="LK023316">
    <property type="protein sequence ID" value="CDS05507.1"/>
    <property type="molecule type" value="Genomic_DNA"/>
</dbReference>
<name>A0A077WFU2_9FUNG</name>
<proteinExistence type="predicted"/>
<sequence>MDVGIAPEQSQHLYSASCGYCSCHLDEDCLHPVDKLQSDNGTPFQYNYLMGLFSSPDMVTYLSESSMDEDIDALPIHLQRLLSEAKEEVVLKRIYEEQDRQSNDQQQPFVALSRLARVRNYLRIQSGGDMANMMCALVELMSDEDELENVLGF</sequence>
<accession>A0A077WFU2</accession>
<evidence type="ECO:0000313" key="1">
    <source>
        <dbReference type="EMBL" id="CDS05507.1"/>
    </source>
</evidence>
<dbReference type="OrthoDB" id="2307294at2759"/>
<protein>
    <submittedName>
        <fullName evidence="1">Uncharacterized protein</fullName>
    </submittedName>
</protein>
<dbReference type="AlphaFoldDB" id="A0A077WFU2"/>
<gene>
    <name evidence="1" type="ORF">LRAMOSA08035</name>
</gene>
<reference evidence="1" key="1">
    <citation type="journal article" date="2014" name="Genome Announc.">
        <title>De novo whole-genome sequence and genome annotation of Lichtheimia ramosa.</title>
        <authorList>
            <person name="Linde J."/>
            <person name="Schwartze V."/>
            <person name="Binder U."/>
            <person name="Lass-Florl C."/>
            <person name="Voigt K."/>
            <person name="Horn F."/>
        </authorList>
    </citation>
    <scope>NUCLEOTIDE SEQUENCE</scope>
    <source>
        <strain evidence="1">JMRC FSU:6197</strain>
    </source>
</reference>